<evidence type="ECO:0000313" key="3">
    <source>
        <dbReference type="Proteomes" id="UP000252139"/>
    </source>
</evidence>
<keyword evidence="3" id="KW-1185">Reference proteome</keyword>
<organism evidence="2 3">
    <name type="scientific">Rhizopus azygosporus</name>
    <name type="common">Rhizopus microsporus var. azygosporus</name>
    <dbReference type="NCBI Taxonomy" id="86630"/>
    <lineage>
        <taxon>Eukaryota</taxon>
        <taxon>Fungi</taxon>
        <taxon>Fungi incertae sedis</taxon>
        <taxon>Mucoromycota</taxon>
        <taxon>Mucoromycotina</taxon>
        <taxon>Mucoromycetes</taxon>
        <taxon>Mucorales</taxon>
        <taxon>Mucorineae</taxon>
        <taxon>Rhizopodaceae</taxon>
        <taxon>Rhizopus</taxon>
    </lineage>
</organism>
<gene>
    <name evidence="2" type="ORF">CU097_007208</name>
</gene>
<accession>A0A367J6E5</accession>
<feature type="region of interest" description="Disordered" evidence="1">
    <location>
        <begin position="38"/>
        <end position="79"/>
    </location>
</feature>
<sequence length="79" mass="8832">MPVGQRKSEHAVVKLHQTRAASHTIIGAISTKDAIHIALRKPPPPPPPPAKDTKKRAKDNLRQEEGSYGNRGRGRHYYF</sequence>
<comment type="caution">
    <text evidence="2">The sequence shown here is derived from an EMBL/GenBank/DDBJ whole genome shotgun (WGS) entry which is preliminary data.</text>
</comment>
<dbReference type="OrthoDB" id="2260371at2759"/>
<feature type="compositionally biased region" description="Pro residues" evidence="1">
    <location>
        <begin position="41"/>
        <end position="50"/>
    </location>
</feature>
<name>A0A367J6E5_RHIAZ</name>
<protein>
    <submittedName>
        <fullName evidence="2">Uncharacterized protein</fullName>
    </submittedName>
</protein>
<dbReference type="Proteomes" id="UP000252139">
    <property type="component" value="Unassembled WGS sequence"/>
</dbReference>
<evidence type="ECO:0000256" key="1">
    <source>
        <dbReference type="SAM" id="MobiDB-lite"/>
    </source>
</evidence>
<evidence type="ECO:0000313" key="2">
    <source>
        <dbReference type="EMBL" id="RCH85508.1"/>
    </source>
</evidence>
<dbReference type="EMBL" id="PJQL01002081">
    <property type="protein sequence ID" value="RCH85508.1"/>
    <property type="molecule type" value="Genomic_DNA"/>
</dbReference>
<proteinExistence type="predicted"/>
<reference evidence="2 3" key="1">
    <citation type="journal article" date="2018" name="G3 (Bethesda)">
        <title>Phylogenetic and Phylogenomic Definition of Rhizopus Species.</title>
        <authorList>
            <person name="Gryganskyi A.P."/>
            <person name="Golan J."/>
            <person name="Dolatabadi S."/>
            <person name="Mondo S."/>
            <person name="Robb S."/>
            <person name="Idnurm A."/>
            <person name="Muszewska A."/>
            <person name="Steczkiewicz K."/>
            <person name="Masonjones S."/>
            <person name="Liao H.L."/>
            <person name="Gajdeczka M.T."/>
            <person name="Anike F."/>
            <person name="Vuek A."/>
            <person name="Anishchenko I.M."/>
            <person name="Voigt K."/>
            <person name="de Hoog G.S."/>
            <person name="Smith M.E."/>
            <person name="Heitman J."/>
            <person name="Vilgalys R."/>
            <person name="Stajich J.E."/>
        </authorList>
    </citation>
    <scope>NUCLEOTIDE SEQUENCE [LARGE SCALE GENOMIC DNA]</scope>
    <source>
        <strain evidence="2 3">CBS 357.93</strain>
    </source>
</reference>
<dbReference type="AlphaFoldDB" id="A0A367J6E5"/>